<proteinExistence type="predicted"/>
<evidence type="ECO:0000313" key="1">
    <source>
        <dbReference type="EMBL" id="KAH7917793.1"/>
    </source>
</evidence>
<comment type="caution">
    <text evidence="1">The sequence shown here is derived from an EMBL/GenBank/DDBJ whole genome shotgun (WGS) entry which is preliminary data.</text>
</comment>
<accession>A0ACB8AY38</accession>
<gene>
    <name evidence="1" type="ORF">BV22DRAFT_1025756</name>
</gene>
<protein>
    <submittedName>
        <fullName evidence="1">Uncharacterized protein</fullName>
    </submittedName>
</protein>
<reference evidence="1" key="1">
    <citation type="journal article" date="2021" name="New Phytol.">
        <title>Evolutionary innovations through gain and loss of genes in the ectomycorrhizal Boletales.</title>
        <authorList>
            <person name="Wu G."/>
            <person name="Miyauchi S."/>
            <person name="Morin E."/>
            <person name="Kuo A."/>
            <person name="Drula E."/>
            <person name="Varga T."/>
            <person name="Kohler A."/>
            <person name="Feng B."/>
            <person name="Cao Y."/>
            <person name="Lipzen A."/>
            <person name="Daum C."/>
            <person name="Hundley H."/>
            <person name="Pangilinan J."/>
            <person name="Johnson J."/>
            <person name="Barry K."/>
            <person name="LaButti K."/>
            <person name="Ng V."/>
            <person name="Ahrendt S."/>
            <person name="Min B."/>
            <person name="Choi I.G."/>
            <person name="Park H."/>
            <person name="Plett J.M."/>
            <person name="Magnuson J."/>
            <person name="Spatafora J.W."/>
            <person name="Nagy L.G."/>
            <person name="Henrissat B."/>
            <person name="Grigoriev I.V."/>
            <person name="Yang Z.L."/>
            <person name="Xu J."/>
            <person name="Martin F.M."/>
        </authorList>
    </citation>
    <scope>NUCLEOTIDE SEQUENCE</scope>
    <source>
        <strain evidence="1">KUC20120723A-06</strain>
    </source>
</reference>
<organism evidence="1 2">
    <name type="scientific">Leucogyrophana mollusca</name>
    <dbReference type="NCBI Taxonomy" id="85980"/>
    <lineage>
        <taxon>Eukaryota</taxon>
        <taxon>Fungi</taxon>
        <taxon>Dikarya</taxon>
        <taxon>Basidiomycota</taxon>
        <taxon>Agaricomycotina</taxon>
        <taxon>Agaricomycetes</taxon>
        <taxon>Agaricomycetidae</taxon>
        <taxon>Boletales</taxon>
        <taxon>Boletales incertae sedis</taxon>
        <taxon>Leucogyrophana</taxon>
    </lineage>
</organism>
<name>A0ACB8AY38_9AGAM</name>
<dbReference type="Proteomes" id="UP000790709">
    <property type="component" value="Unassembled WGS sequence"/>
</dbReference>
<dbReference type="EMBL" id="MU266936">
    <property type="protein sequence ID" value="KAH7917793.1"/>
    <property type="molecule type" value="Genomic_DNA"/>
</dbReference>
<keyword evidence="2" id="KW-1185">Reference proteome</keyword>
<evidence type="ECO:0000313" key="2">
    <source>
        <dbReference type="Proteomes" id="UP000790709"/>
    </source>
</evidence>
<sequence length="122" mass="14080">MCNFVIPIRTCSHCHHRERFFDKEDVRNWEPDNDTPTYIDPEQDCYSRWCVYSSEHPESCSSCWLTCKHWHGKTREIHGGTLSYVCRGCRPRRKTRSARNGFSTPIKSGGVQSATARVALVG</sequence>